<dbReference type="InterPro" id="IPR017853">
    <property type="entry name" value="GH"/>
</dbReference>
<dbReference type="InterPro" id="IPR029070">
    <property type="entry name" value="Chitinase_insertion_sf"/>
</dbReference>
<dbReference type="InterPro" id="IPR001223">
    <property type="entry name" value="Glyco_hydro18_cat"/>
</dbReference>
<dbReference type="RefSeq" id="WP_122916081.1">
    <property type="nucleotide sequence ID" value="NZ_RHHQ01000003.1"/>
</dbReference>
<feature type="compositionally biased region" description="Low complexity" evidence="1">
    <location>
        <begin position="26"/>
        <end position="55"/>
    </location>
</feature>
<evidence type="ECO:0000259" key="3">
    <source>
        <dbReference type="PROSITE" id="PS51910"/>
    </source>
</evidence>
<reference evidence="4 5" key="1">
    <citation type="submission" date="2018-10" db="EMBL/GenBank/DDBJ databases">
        <title>Phylogenomics of Brevibacillus.</title>
        <authorList>
            <person name="Dunlap C."/>
        </authorList>
    </citation>
    <scope>NUCLEOTIDE SEQUENCE [LARGE SCALE GENOMIC DNA]</scope>
    <source>
        <strain evidence="4 5">JCM 15716</strain>
    </source>
</reference>
<feature type="signal peptide" evidence="2">
    <location>
        <begin position="1"/>
        <end position="26"/>
    </location>
</feature>
<dbReference type="Pfam" id="PF00704">
    <property type="entry name" value="Glyco_hydro_18"/>
    <property type="match status" value="1"/>
</dbReference>
<organism evidence="4 5">
    <name type="scientific">Brevibacillus fluminis</name>
    <dbReference type="NCBI Taxonomy" id="511487"/>
    <lineage>
        <taxon>Bacteria</taxon>
        <taxon>Bacillati</taxon>
        <taxon>Bacillota</taxon>
        <taxon>Bacilli</taxon>
        <taxon>Bacillales</taxon>
        <taxon>Paenibacillaceae</taxon>
        <taxon>Brevibacillus</taxon>
    </lineage>
</organism>
<feature type="region of interest" description="Disordered" evidence="1">
    <location>
        <begin position="20"/>
        <end position="55"/>
    </location>
</feature>
<sequence length="372" mass="40500">MMKQLLLLITLAMITAGPSVPTQTEAAPSGPTAPTAVAPTAVPSKPVASPATAPVQSAAKPKKVLGYYVEYYDTDRNSYRSLSANADVITDVSLVSYDAKADGSLTGSPSATGLTTARAKSVDSYLLVANHGTETFDKKLVHTILNNPTATARLIDNLVAQAVKMKATGINLDFENIPADDRAKYTQLISQLSAKLHQNKKQLVVSVPAKLSDDPKETWTYAYDYRGIGSKADFLQVMSYDEYGPWMEAGPVASYPWVDSVLRFAASQVPGNKLLMGIPSYGYEWSAAGNKAVAYKAIPELIANQHAQVQWNDQLKSPYLTYQKDGVVHTLWFENEESLSAKRALADKYHLAGYGIWRLGLDDPSFWDALVR</sequence>
<name>A0A3M8DXW1_9BACL</name>
<dbReference type="SMART" id="SM00636">
    <property type="entry name" value="Glyco_18"/>
    <property type="match status" value="1"/>
</dbReference>
<dbReference type="PROSITE" id="PS51910">
    <property type="entry name" value="GH18_2"/>
    <property type="match status" value="1"/>
</dbReference>
<evidence type="ECO:0000256" key="2">
    <source>
        <dbReference type="SAM" id="SignalP"/>
    </source>
</evidence>
<dbReference type="Gene3D" id="3.10.50.10">
    <property type="match status" value="1"/>
</dbReference>
<evidence type="ECO:0000256" key="1">
    <source>
        <dbReference type="SAM" id="MobiDB-lite"/>
    </source>
</evidence>
<keyword evidence="2" id="KW-0732">Signal</keyword>
<gene>
    <name evidence="4" type="ORF">EDM56_01365</name>
</gene>
<evidence type="ECO:0000313" key="4">
    <source>
        <dbReference type="EMBL" id="RNB92375.1"/>
    </source>
</evidence>
<comment type="caution">
    <text evidence="4">The sequence shown here is derived from an EMBL/GenBank/DDBJ whole genome shotgun (WGS) entry which is preliminary data.</text>
</comment>
<feature type="domain" description="GH18" evidence="3">
    <location>
        <begin position="62"/>
        <end position="372"/>
    </location>
</feature>
<accession>A0A3M8DXW1</accession>
<dbReference type="Gene3D" id="3.20.20.80">
    <property type="entry name" value="Glycosidases"/>
    <property type="match status" value="1"/>
</dbReference>
<dbReference type="GO" id="GO:0005975">
    <property type="term" value="P:carbohydrate metabolic process"/>
    <property type="evidence" value="ECO:0007669"/>
    <property type="project" value="InterPro"/>
</dbReference>
<dbReference type="GO" id="GO:0016787">
    <property type="term" value="F:hydrolase activity"/>
    <property type="evidence" value="ECO:0007669"/>
    <property type="project" value="UniProtKB-KW"/>
</dbReference>
<dbReference type="OrthoDB" id="9769314at2"/>
<dbReference type="PANTHER" id="PTHR46066:SF2">
    <property type="entry name" value="CHITINASE DOMAIN-CONTAINING PROTEIN 1"/>
    <property type="match status" value="1"/>
</dbReference>
<proteinExistence type="predicted"/>
<dbReference type="InterPro" id="IPR011583">
    <property type="entry name" value="Chitinase_II/V-like_cat"/>
</dbReference>
<keyword evidence="5" id="KW-1185">Reference proteome</keyword>
<evidence type="ECO:0000313" key="5">
    <source>
        <dbReference type="Proteomes" id="UP000271031"/>
    </source>
</evidence>
<dbReference type="GO" id="GO:0008061">
    <property type="term" value="F:chitin binding"/>
    <property type="evidence" value="ECO:0007669"/>
    <property type="project" value="InterPro"/>
</dbReference>
<dbReference type="SUPFAM" id="SSF51445">
    <property type="entry name" value="(Trans)glycosidases"/>
    <property type="match status" value="1"/>
</dbReference>
<keyword evidence="4" id="KW-0378">Hydrolase</keyword>
<dbReference type="EMBL" id="RHHQ01000003">
    <property type="protein sequence ID" value="RNB92375.1"/>
    <property type="molecule type" value="Genomic_DNA"/>
</dbReference>
<dbReference type="AlphaFoldDB" id="A0A3M8DXW1"/>
<protein>
    <submittedName>
        <fullName evidence="4">Glycoside hydrolase family 18</fullName>
    </submittedName>
</protein>
<dbReference type="PANTHER" id="PTHR46066">
    <property type="entry name" value="CHITINASE DOMAIN-CONTAINING PROTEIN 1 FAMILY MEMBER"/>
    <property type="match status" value="1"/>
</dbReference>
<dbReference type="Proteomes" id="UP000271031">
    <property type="component" value="Unassembled WGS sequence"/>
</dbReference>
<feature type="chain" id="PRO_5018078485" evidence="2">
    <location>
        <begin position="27"/>
        <end position="372"/>
    </location>
</feature>